<reference evidence="3" key="2">
    <citation type="submission" date="2011-02" db="EMBL/GenBank/DDBJ databases">
        <authorList>
            <person name="MacLean D."/>
        </authorList>
    </citation>
    <scope>NUCLEOTIDE SEQUENCE</scope>
</reference>
<feature type="region of interest" description="Disordered" evidence="2">
    <location>
        <begin position="292"/>
        <end position="332"/>
    </location>
</feature>
<feature type="compositionally biased region" description="Low complexity" evidence="2">
    <location>
        <begin position="43"/>
        <end position="57"/>
    </location>
</feature>
<dbReference type="AlphaFoldDB" id="F0WSV9"/>
<feature type="compositionally biased region" description="Low complexity" evidence="2">
    <location>
        <begin position="15"/>
        <end position="34"/>
    </location>
</feature>
<feature type="compositionally biased region" description="Basic and acidic residues" evidence="2">
    <location>
        <begin position="309"/>
        <end position="332"/>
    </location>
</feature>
<dbReference type="HOGENOM" id="CLU_793246_0_0_1"/>
<proteinExistence type="predicted"/>
<organism evidence="3">
    <name type="scientific">Albugo laibachii Nc14</name>
    <dbReference type="NCBI Taxonomy" id="890382"/>
    <lineage>
        <taxon>Eukaryota</taxon>
        <taxon>Sar</taxon>
        <taxon>Stramenopiles</taxon>
        <taxon>Oomycota</taxon>
        <taxon>Peronosporomycetes</taxon>
        <taxon>Albuginales</taxon>
        <taxon>Albuginaceae</taxon>
        <taxon>Albugo</taxon>
    </lineage>
</organism>
<dbReference type="EMBL" id="FR824284">
    <property type="protein sequence ID" value="CCA24443.1"/>
    <property type="molecule type" value="Genomic_DNA"/>
</dbReference>
<sequence length="332" mass="36503">MMQATRSTTKKPAWNASTKTTKPAPTNATTSTTKRIGGGYAPRVSATTRRPAATSRTTLPTTTRITTPSVVTRTATQATTRQPRSTRNVVETRVDLVGGGEVTRVTPAMLSRPSAARTVRSGAQSTASRVGCGVITRLAPLGASRLSTVARAGGDPIISSVQAVASGPSQVQLNEVTKLKKQNANLQTALDEKTIQLRDALKEVRGLKERLEASRIQKAKVQRNLEYVVKMQQEISDQFSQKYEEEVREVKERSCREVNVQHQAIVEVSNGVTHGKKEGANQINGNARMIEDILPEERSEQRTPYPELEITRQHSEKNRNRGGREHVSRFDR</sequence>
<name>F0WSV9_9STRA</name>
<protein>
    <submittedName>
        <fullName evidence="3">AlNc14C239G9450 protein</fullName>
    </submittedName>
</protein>
<keyword evidence="1" id="KW-0175">Coiled coil</keyword>
<evidence type="ECO:0000313" key="3">
    <source>
        <dbReference type="EMBL" id="CCA24443.1"/>
    </source>
</evidence>
<accession>F0WSV9</accession>
<evidence type="ECO:0000256" key="2">
    <source>
        <dbReference type="SAM" id="MobiDB-lite"/>
    </source>
</evidence>
<evidence type="ECO:0000256" key="1">
    <source>
        <dbReference type="SAM" id="Coils"/>
    </source>
</evidence>
<feature type="compositionally biased region" description="Basic and acidic residues" evidence="2">
    <location>
        <begin position="292"/>
        <end position="301"/>
    </location>
</feature>
<feature type="coiled-coil region" evidence="1">
    <location>
        <begin position="176"/>
        <end position="224"/>
    </location>
</feature>
<feature type="region of interest" description="Disordered" evidence="2">
    <location>
        <begin position="1"/>
        <end position="57"/>
    </location>
</feature>
<gene>
    <name evidence="3" type="primary">AlNc14C239G9450</name>
    <name evidence="3" type="ORF">ALNC14_105870</name>
</gene>
<reference evidence="3" key="1">
    <citation type="journal article" date="2011" name="PLoS Biol.">
        <title>Gene gain and loss during evolution of obligate parasitism in the white rust pathogen of Arabidopsis thaliana.</title>
        <authorList>
            <person name="Kemen E."/>
            <person name="Gardiner A."/>
            <person name="Schultz-Larsen T."/>
            <person name="Kemen A.C."/>
            <person name="Balmuth A.L."/>
            <person name="Robert-Seilaniantz A."/>
            <person name="Bailey K."/>
            <person name="Holub E."/>
            <person name="Studholme D.J."/>
            <person name="Maclean D."/>
            <person name="Jones J.D."/>
        </authorList>
    </citation>
    <scope>NUCLEOTIDE SEQUENCE</scope>
</reference>